<sequence length="213" mass="23710">MLADIKSGWPHRFIAGSLCLDFVNTIDLPGTSKERDLLADYDALVTWSVARGTMRAAAGEKLLRLAKTAPAAARHMLAEALTLRSAIRRLAESAQANGDLMPMLAEINAFLVRLTSPPRLLQIAHQRRAAYELPGHELAEPLWPVLWTLSALLVSEDLDKLGTCHAQDCRAIFIDHTNNRSRIWCASDLCGNRERVRRAYRARQVNRPPPKTG</sequence>
<dbReference type="EMBL" id="JAKREW010000023">
    <property type="protein sequence ID" value="MCG7507374.1"/>
    <property type="molecule type" value="Genomic_DNA"/>
</dbReference>
<dbReference type="Proteomes" id="UP001201701">
    <property type="component" value="Unassembled WGS sequence"/>
</dbReference>
<dbReference type="Pfam" id="PF11706">
    <property type="entry name" value="zf-CGNR"/>
    <property type="match status" value="1"/>
</dbReference>
<dbReference type="SUPFAM" id="SSF160904">
    <property type="entry name" value="Jann2411-like"/>
    <property type="match status" value="1"/>
</dbReference>
<dbReference type="RefSeq" id="WP_239368454.1">
    <property type="nucleotide sequence ID" value="NZ_JAKREW010000023.1"/>
</dbReference>
<keyword evidence="3" id="KW-1185">Reference proteome</keyword>
<dbReference type="InterPro" id="IPR021005">
    <property type="entry name" value="Znf_CGNR"/>
</dbReference>
<dbReference type="InterPro" id="IPR023286">
    <property type="entry name" value="ABATE_dom_sf"/>
</dbReference>
<reference evidence="2 3" key="1">
    <citation type="submission" date="2022-02" db="EMBL/GenBank/DDBJ databases">
        <title>Draft genome sequence of Mezorhizobium retamae strain IRAMC:0171 isolated from Retama raetam nodules.</title>
        <authorList>
            <person name="Bengaied R."/>
            <person name="Sbissi I."/>
            <person name="Huber K."/>
            <person name="Ghodbane F."/>
            <person name="Nouioui I."/>
            <person name="Tarhouni M."/>
            <person name="Gtari M."/>
        </authorList>
    </citation>
    <scope>NUCLEOTIDE SEQUENCE [LARGE SCALE GENOMIC DNA]</scope>
    <source>
        <strain evidence="2 3">IRAMC:0171</strain>
    </source>
</reference>
<feature type="domain" description="Zinc finger CGNR" evidence="1">
    <location>
        <begin position="161"/>
        <end position="203"/>
    </location>
</feature>
<dbReference type="PANTHER" id="PTHR35525:SF3">
    <property type="entry name" value="BLL6575 PROTEIN"/>
    <property type="match status" value="1"/>
</dbReference>
<proteinExistence type="predicted"/>
<gene>
    <name evidence="2" type="ORF">L4923_20275</name>
</gene>
<accession>A0ABS9QLA4</accession>
<dbReference type="InterPro" id="IPR010852">
    <property type="entry name" value="ABATE"/>
</dbReference>
<protein>
    <submittedName>
        <fullName evidence="2">ABATE domain-containing protein</fullName>
    </submittedName>
</protein>
<comment type="caution">
    <text evidence="2">The sequence shown here is derived from an EMBL/GenBank/DDBJ whole genome shotgun (WGS) entry which is preliminary data.</text>
</comment>
<dbReference type="Pfam" id="PF07336">
    <property type="entry name" value="ABATE"/>
    <property type="match status" value="1"/>
</dbReference>
<name>A0ABS9QLA4_9HYPH</name>
<evidence type="ECO:0000313" key="3">
    <source>
        <dbReference type="Proteomes" id="UP001201701"/>
    </source>
</evidence>
<dbReference type="PANTHER" id="PTHR35525">
    <property type="entry name" value="BLL6575 PROTEIN"/>
    <property type="match status" value="1"/>
</dbReference>
<dbReference type="Gene3D" id="1.10.3300.10">
    <property type="entry name" value="Jann2411-like domain"/>
    <property type="match status" value="1"/>
</dbReference>
<evidence type="ECO:0000313" key="2">
    <source>
        <dbReference type="EMBL" id="MCG7507374.1"/>
    </source>
</evidence>
<evidence type="ECO:0000259" key="1">
    <source>
        <dbReference type="Pfam" id="PF11706"/>
    </source>
</evidence>
<organism evidence="2 3">
    <name type="scientific">Mesorhizobium retamae</name>
    <dbReference type="NCBI Taxonomy" id="2912854"/>
    <lineage>
        <taxon>Bacteria</taxon>
        <taxon>Pseudomonadati</taxon>
        <taxon>Pseudomonadota</taxon>
        <taxon>Alphaproteobacteria</taxon>
        <taxon>Hyphomicrobiales</taxon>
        <taxon>Phyllobacteriaceae</taxon>
        <taxon>Mesorhizobium</taxon>
    </lineage>
</organism>